<dbReference type="InterPro" id="IPR025662">
    <property type="entry name" value="Sigma_54_int_dom_ATP-bd_1"/>
</dbReference>
<dbReference type="InterPro" id="IPR025944">
    <property type="entry name" value="Sigma_54_int_dom_CS"/>
</dbReference>
<accession>A0A7V4JP17</accession>
<dbReference type="SUPFAM" id="SSF52540">
    <property type="entry name" value="P-loop containing nucleoside triphosphate hydrolases"/>
    <property type="match status" value="1"/>
</dbReference>
<evidence type="ECO:0000256" key="1">
    <source>
        <dbReference type="ARBA" id="ARBA00022741"/>
    </source>
</evidence>
<dbReference type="Gene3D" id="1.10.8.60">
    <property type="match status" value="1"/>
</dbReference>
<proteinExistence type="predicted"/>
<dbReference type="AlphaFoldDB" id="A0A7V4JP17"/>
<dbReference type="CDD" id="cd00009">
    <property type="entry name" value="AAA"/>
    <property type="match status" value="1"/>
</dbReference>
<organism evidence="8">
    <name type="scientific">Thermodesulfobacterium geofontis</name>
    <dbReference type="NCBI Taxonomy" id="1295609"/>
    <lineage>
        <taxon>Bacteria</taxon>
        <taxon>Pseudomonadati</taxon>
        <taxon>Thermodesulfobacteriota</taxon>
        <taxon>Thermodesulfobacteria</taxon>
        <taxon>Thermodesulfobacteriales</taxon>
        <taxon>Thermodesulfobacteriaceae</taxon>
        <taxon>Thermodesulfobacterium</taxon>
    </lineage>
</organism>
<comment type="caution">
    <text evidence="8">The sequence shown here is derived from an EMBL/GenBank/DDBJ whole genome shotgun (WGS) entry which is preliminary data.</text>
</comment>
<dbReference type="Gene3D" id="3.40.50.300">
    <property type="entry name" value="P-loop containing nucleotide triphosphate hydrolases"/>
    <property type="match status" value="1"/>
</dbReference>
<gene>
    <name evidence="8" type="ORF">ENU91_00435</name>
</gene>
<keyword evidence="4" id="KW-0804">Transcription</keyword>
<dbReference type="InterPro" id="IPR027417">
    <property type="entry name" value="P-loop_NTPase"/>
</dbReference>
<dbReference type="SUPFAM" id="SSF46689">
    <property type="entry name" value="Homeodomain-like"/>
    <property type="match status" value="1"/>
</dbReference>
<dbReference type="InterPro" id="IPR058031">
    <property type="entry name" value="AAA_lid_NorR"/>
</dbReference>
<dbReference type="InterPro" id="IPR001789">
    <property type="entry name" value="Sig_transdc_resp-reg_receiver"/>
</dbReference>
<dbReference type="PANTHER" id="PTHR32071:SF57">
    <property type="entry name" value="C4-DICARBOXYLATE TRANSPORT TRANSCRIPTIONAL REGULATORY PROTEIN DCTD"/>
    <property type="match status" value="1"/>
</dbReference>
<keyword evidence="1" id="KW-0547">Nucleotide-binding</keyword>
<dbReference type="InterPro" id="IPR009057">
    <property type="entry name" value="Homeodomain-like_sf"/>
</dbReference>
<sequence length="441" mass="50159">MSNYSRIAIVEDDRSFASFLKTILEEEGYKVEIYDDPEIALKKLPDFNPQLVITDLKMPKMDGITFLEKAKNIFPDTCFIVITAYGTIPSAVEAMKKGAADYITKPLSSPEDFLSLIEKLLPTTKKSEIIEKPFEIPPFEILFAGMEDIYEKILQVAPTETTVILYGETGTGKSAIARAIHLLSRRKGNFVEINCAAIPETLIESELFGYEKGAFTGAIKSKFGKIEMAKDGTLFLDEIAEMNLTVQAKFLRVLQDKTFERLGGLTPIKTNARFIVATNKNLLELVKQGKFREDLYFRINVFPIIIPPLRERKEAIFKIAEYIINKLSQKMGKELLKLSKKSREILKNYPWPGNIRELENILERNLILAKGKELDIEVEFIDIKRIYEGNEISGSLKEIEKKAILEALKRAGGNKRKAAELLGISLRTLYYKIKEYNLETF</sequence>
<dbReference type="EMBL" id="DTEI01000008">
    <property type="protein sequence ID" value="HGU15122.1"/>
    <property type="molecule type" value="Genomic_DNA"/>
</dbReference>
<dbReference type="Gene3D" id="3.40.50.2300">
    <property type="match status" value="1"/>
</dbReference>
<keyword evidence="5" id="KW-0597">Phosphoprotein</keyword>
<dbReference type="InterPro" id="IPR002197">
    <property type="entry name" value="HTH_Fis"/>
</dbReference>
<keyword evidence="2" id="KW-0067">ATP-binding</keyword>
<dbReference type="SUPFAM" id="SSF52172">
    <property type="entry name" value="CheY-like"/>
    <property type="match status" value="1"/>
</dbReference>
<dbReference type="Pfam" id="PF02954">
    <property type="entry name" value="HTH_8"/>
    <property type="match status" value="1"/>
</dbReference>
<dbReference type="PROSITE" id="PS50045">
    <property type="entry name" value="SIGMA54_INTERACT_4"/>
    <property type="match status" value="1"/>
</dbReference>
<dbReference type="Pfam" id="PF25601">
    <property type="entry name" value="AAA_lid_14"/>
    <property type="match status" value="1"/>
</dbReference>
<feature type="domain" description="Response regulatory" evidence="7">
    <location>
        <begin position="6"/>
        <end position="120"/>
    </location>
</feature>
<dbReference type="Pfam" id="PF00158">
    <property type="entry name" value="Sigma54_activat"/>
    <property type="match status" value="1"/>
</dbReference>
<dbReference type="FunFam" id="3.40.50.300:FF:000006">
    <property type="entry name" value="DNA-binding transcriptional regulator NtrC"/>
    <property type="match status" value="1"/>
</dbReference>
<dbReference type="PROSITE" id="PS50110">
    <property type="entry name" value="RESPONSE_REGULATORY"/>
    <property type="match status" value="1"/>
</dbReference>
<dbReference type="PRINTS" id="PR01590">
    <property type="entry name" value="HTHFIS"/>
</dbReference>
<protein>
    <submittedName>
        <fullName evidence="8">Sigma-54-dependent Fis family transcriptional regulator</fullName>
    </submittedName>
</protein>
<dbReference type="InterPro" id="IPR003593">
    <property type="entry name" value="AAA+_ATPase"/>
</dbReference>
<dbReference type="PROSITE" id="PS00675">
    <property type="entry name" value="SIGMA54_INTERACT_1"/>
    <property type="match status" value="1"/>
</dbReference>
<feature type="domain" description="Sigma-54 factor interaction" evidence="6">
    <location>
        <begin position="146"/>
        <end position="367"/>
    </location>
</feature>
<evidence type="ECO:0000259" key="7">
    <source>
        <dbReference type="PROSITE" id="PS50110"/>
    </source>
</evidence>
<dbReference type="InterPro" id="IPR011006">
    <property type="entry name" value="CheY-like_superfamily"/>
</dbReference>
<dbReference type="GO" id="GO:0006355">
    <property type="term" value="P:regulation of DNA-templated transcription"/>
    <property type="evidence" value="ECO:0007669"/>
    <property type="project" value="InterPro"/>
</dbReference>
<dbReference type="InterPro" id="IPR002078">
    <property type="entry name" value="Sigma_54_int"/>
</dbReference>
<dbReference type="GO" id="GO:0005524">
    <property type="term" value="F:ATP binding"/>
    <property type="evidence" value="ECO:0007669"/>
    <property type="project" value="UniProtKB-KW"/>
</dbReference>
<dbReference type="Gene3D" id="1.10.10.60">
    <property type="entry name" value="Homeodomain-like"/>
    <property type="match status" value="1"/>
</dbReference>
<evidence type="ECO:0000256" key="4">
    <source>
        <dbReference type="ARBA" id="ARBA00023163"/>
    </source>
</evidence>
<dbReference type="GO" id="GO:0000160">
    <property type="term" value="P:phosphorelay signal transduction system"/>
    <property type="evidence" value="ECO:0007669"/>
    <property type="project" value="InterPro"/>
</dbReference>
<evidence type="ECO:0000259" key="6">
    <source>
        <dbReference type="PROSITE" id="PS50045"/>
    </source>
</evidence>
<feature type="modified residue" description="4-aspartylphosphate" evidence="5">
    <location>
        <position position="55"/>
    </location>
</feature>
<keyword evidence="3" id="KW-0805">Transcription regulation</keyword>
<evidence type="ECO:0000256" key="5">
    <source>
        <dbReference type="PROSITE-ProRule" id="PRU00169"/>
    </source>
</evidence>
<evidence type="ECO:0000313" key="8">
    <source>
        <dbReference type="EMBL" id="HGU15122.1"/>
    </source>
</evidence>
<dbReference type="SMART" id="SM00382">
    <property type="entry name" value="AAA"/>
    <property type="match status" value="1"/>
</dbReference>
<evidence type="ECO:0000256" key="3">
    <source>
        <dbReference type="ARBA" id="ARBA00023015"/>
    </source>
</evidence>
<dbReference type="PANTHER" id="PTHR32071">
    <property type="entry name" value="TRANSCRIPTIONAL REGULATORY PROTEIN"/>
    <property type="match status" value="1"/>
</dbReference>
<evidence type="ECO:0000256" key="2">
    <source>
        <dbReference type="ARBA" id="ARBA00022840"/>
    </source>
</evidence>
<name>A0A7V4JP17_9BACT</name>
<dbReference type="Pfam" id="PF00072">
    <property type="entry name" value="Response_reg"/>
    <property type="match status" value="1"/>
</dbReference>
<reference evidence="8" key="1">
    <citation type="journal article" date="2020" name="mSystems">
        <title>Genome- and Community-Level Interaction Insights into Carbon Utilization and Element Cycling Functions of Hydrothermarchaeota in Hydrothermal Sediment.</title>
        <authorList>
            <person name="Zhou Z."/>
            <person name="Liu Y."/>
            <person name="Xu W."/>
            <person name="Pan J."/>
            <person name="Luo Z.H."/>
            <person name="Li M."/>
        </authorList>
    </citation>
    <scope>NUCLEOTIDE SEQUENCE [LARGE SCALE GENOMIC DNA]</scope>
    <source>
        <strain evidence="8">SpSt-711</strain>
    </source>
</reference>
<dbReference type="PROSITE" id="PS00688">
    <property type="entry name" value="SIGMA54_INTERACT_3"/>
    <property type="match status" value="1"/>
</dbReference>
<dbReference type="GO" id="GO:0043565">
    <property type="term" value="F:sequence-specific DNA binding"/>
    <property type="evidence" value="ECO:0007669"/>
    <property type="project" value="InterPro"/>
</dbReference>
<dbReference type="SMART" id="SM00448">
    <property type="entry name" value="REC"/>
    <property type="match status" value="1"/>
</dbReference>